<dbReference type="GO" id="GO:0005886">
    <property type="term" value="C:plasma membrane"/>
    <property type="evidence" value="ECO:0007669"/>
    <property type="project" value="UniProtKB-SubCell"/>
</dbReference>
<dbReference type="AlphaFoldDB" id="A0A381T8J0"/>
<organism evidence="9">
    <name type="scientific">marine metagenome</name>
    <dbReference type="NCBI Taxonomy" id="408172"/>
    <lineage>
        <taxon>unclassified sequences</taxon>
        <taxon>metagenomes</taxon>
        <taxon>ecological metagenomes</taxon>
    </lineage>
</organism>
<evidence type="ECO:0000256" key="3">
    <source>
        <dbReference type="ARBA" id="ARBA00022692"/>
    </source>
</evidence>
<evidence type="ECO:0000256" key="7">
    <source>
        <dbReference type="ARBA" id="ARBA00035585"/>
    </source>
</evidence>
<evidence type="ECO:0000313" key="9">
    <source>
        <dbReference type="EMBL" id="SVA11017.1"/>
    </source>
</evidence>
<proteinExistence type="inferred from homology"/>
<evidence type="ECO:0000256" key="2">
    <source>
        <dbReference type="ARBA" id="ARBA00022475"/>
    </source>
</evidence>
<dbReference type="EMBL" id="UINC01004004">
    <property type="protein sequence ID" value="SVA11017.1"/>
    <property type="molecule type" value="Genomic_DNA"/>
</dbReference>
<comment type="similarity">
    <text evidence="6">Belongs to the fluoride channel Fluc/FEX (TC 1.A.43) family.</text>
</comment>
<feature type="transmembrane region" description="Helical" evidence="8">
    <location>
        <begin position="52"/>
        <end position="73"/>
    </location>
</feature>
<comment type="catalytic activity">
    <reaction evidence="7">
        <text>fluoride(in) = fluoride(out)</text>
        <dbReference type="Rhea" id="RHEA:76159"/>
        <dbReference type="ChEBI" id="CHEBI:17051"/>
    </reaction>
    <physiologicalReaction direction="left-to-right" evidence="7">
        <dbReference type="Rhea" id="RHEA:76160"/>
    </physiologicalReaction>
</comment>
<keyword evidence="2" id="KW-1003">Cell membrane</keyword>
<feature type="non-terminal residue" evidence="9">
    <location>
        <position position="1"/>
    </location>
</feature>
<dbReference type="Pfam" id="PF02537">
    <property type="entry name" value="CRCB"/>
    <property type="match status" value="1"/>
</dbReference>
<evidence type="ECO:0000256" key="8">
    <source>
        <dbReference type="SAM" id="Phobius"/>
    </source>
</evidence>
<evidence type="ECO:0000256" key="6">
    <source>
        <dbReference type="ARBA" id="ARBA00035120"/>
    </source>
</evidence>
<keyword evidence="5 8" id="KW-0472">Membrane</keyword>
<evidence type="ECO:0008006" key="10">
    <source>
        <dbReference type="Google" id="ProtNLM"/>
    </source>
</evidence>
<keyword evidence="3 8" id="KW-0812">Transmembrane</keyword>
<keyword evidence="4 8" id="KW-1133">Transmembrane helix</keyword>
<accession>A0A381T8J0</accession>
<evidence type="ECO:0000256" key="4">
    <source>
        <dbReference type="ARBA" id="ARBA00022989"/>
    </source>
</evidence>
<reference evidence="9" key="1">
    <citation type="submission" date="2018-05" db="EMBL/GenBank/DDBJ databases">
        <authorList>
            <person name="Lanie J.A."/>
            <person name="Ng W.-L."/>
            <person name="Kazmierczak K.M."/>
            <person name="Andrzejewski T.M."/>
            <person name="Davidsen T.M."/>
            <person name="Wayne K.J."/>
            <person name="Tettelin H."/>
            <person name="Glass J.I."/>
            <person name="Rusch D."/>
            <person name="Podicherti R."/>
            <person name="Tsui H.-C.T."/>
            <person name="Winkler M.E."/>
        </authorList>
    </citation>
    <scope>NUCLEOTIDE SEQUENCE</scope>
</reference>
<gene>
    <name evidence="9" type="ORF">METZ01_LOCUS63871</name>
</gene>
<evidence type="ECO:0000256" key="5">
    <source>
        <dbReference type="ARBA" id="ARBA00023136"/>
    </source>
</evidence>
<comment type="subcellular location">
    <subcellularLocation>
        <location evidence="1">Cell membrane</location>
        <topology evidence="1">Multi-pass membrane protein</topology>
    </subcellularLocation>
</comment>
<protein>
    <recommendedName>
        <fullName evidence="10">Fluoride ion transporter CrcB</fullName>
    </recommendedName>
</protein>
<dbReference type="InterPro" id="IPR003691">
    <property type="entry name" value="FluC"/>
</dbReference>
<sequence length="75" mass="6990">VNVAGSLLLGLLAGASAPVTVVVGAGGLGAMTTFSTFASDTLALAADSPWRAAGHVATTVVLGLAAAVIGLAIGS</sequence>
<name>A0A381T8J0_9ZZZZ</name>
<evidence type="ECO:0000256" key="1">
    <source>
        <dbReference type="ARBA" id="ARBA00004651"/>
    </source>
</evidence>